<dbReference type="GO" id="GO:0007030">
    <property type="term" value="P:Golgi organization"/>
    <property type="evidence" value="ECO:0007669"/>
    <property type="project" value="InterPro"/>
</dbReference>
<keyword evidence="11" id="KW-1185">Reference proteome</keyword>
<keyword evidence="5 7" id="KW-0175">Coiled coil</keyword>
<evidence type="ECO:0000313" key="10">
    <source>
        <dbReference type="EMBL" id="KOX74024.1"/>
    </source>
</evidence>
<evidence type="ECO:0000256" key="7">
    <source>
        <dbReference type="SAM" id="Coils"/>
    </source>
</evidence>
<sequence>MAWLSGLADKAENLLNKIDKNTAAVLNKDKYELQQSQLTHVTWIPSEACVNTQDGSIIKSTYTESSKEFPYVRSAPNLSSLTTNSVISRDEELLTLLNTLDSSPKKNITEVSMSPPTPSSLMVEHPTDTTDSASDLSIHSGRSSPSFMHTSAEVPDNLNLDDVNVNNVNFSKNETINVPNNEMMENQNSGVVSNNDYNVMMEKSNTIQQGYEYDVKQENIEINKLMNSSHSKYIKKYLKEVERNLEERNELLGKQKTDHQKEIIVLNEKLQSLYAEKVQLSKQIIELQAALERSRSELNSTRSDLEQHKARALKTLQEKEKLIAELRCNESTGMDDITIMELNQLRQERDILREENQQCSEQLRIVREELINADVKLEKIRQKSAEANVQAQEILATERRRRLDAEEDARLHSDEIRSLKDELIRQRNNYTMQLQKNDSEIARLRMQLSAASTPSSEVESRLASLTQTLVSKQQALETLTTERNALRLQLEKIEHEFRNNRRNVSYDSINDTDDAKAQVPTFLIETPFDTGVTRRVKRAYSSLDAISIRTGVFLRRYPLARILVLIYMVNITSVFGSYSSSIAITRSTLMFGMYNTSNRTSLVQLSNIDNRSKGKIDNKEVL</sequence>
<dbReference type="AlphaFoldDB" id="A0A0N0U516"/>
<reference evidence="10 11" key="1">
    <citation type="submission" date="2015-07" db="EMBL/GenBank/DDBJ databases">
        <title>The genome of Melipona quadrifasciata.</title>
        <authorList>
            <person name="Pan H."/>
            <person name="Kapheim K."/>
        </authorList>
    </citation>
    <scope>NUCLEOTIDE SEQUENCE [LARGE SCALE GENOMIC DNA]</scope>
    <source>
        <strain evidence="10">0111107301</strain>
        <tissue evidence="10">Whole body</tissue>
    </source>
</reference>
<keyword evidence="6 9" id="KW-0472">Membrane</keyword>
<evidence type="ECO:0000256" key="3">
    <source>
        <dbReference type="ARBA" id="ARBA00022989"/>
    </source>
</evidence>
<evidence type="ECO:0000256" key="5">
    <source>
        <dbReference type="ARBA" id="ARBA00023054"/>
    </source>
</evidence>
<evidence type="ECO:0000256" key="4">
    <source>
        <dbReference type="ARBA" id="ARBA00023034"/>
    </source>
</evidence>
<feature type="compositionally biased region" description="Polar residues" evidence="8">
    <location>
        <begin position="129"/>
        <end position="145"/>
    </location>
</feature>
<dbReference type="EMBL" id="KQ435794">
    <property type="protein sequence ID" value="KOX74024.1"/>
    <property type="molecule type" value="Genomic_DNA"/>
</dbReference>
<organism evidence="10 11">
    <name type="scientific">Melipona quadrifasciata</name>
    <dbReference type="NCBI Taxonomy" id="166423"/>
    <lineage>
        <taxon>Eukaryota</taxon>
        <taxon>Metazoa</taxon>
        <taxon>Ecdysozoa</taxon>
        <taxon>Arthropoda</taxon>
        <taxon>Hexapoda</taxon>
        <taxon>Insecta</taxon>
        <taxon>Pterygota</taxon>
        <taxon>Neoptera</taxon>
        <taxon>Endopterygota</taxon>
        <taxon>Hymenoptera</taxon>
        <taxon>Apocrita</taxon>
        <taxon>Aculeata</taxon>
        <taxon>Apoidea</taxon>
        <taxon>Anthophila</taxon>
        <taxon>Apidae</taxon>
        <taxon>Melipona</taxon>
    </lineage>
</organism>
<dbReference type="PANTHER" id="PTHR13815">
    <property type="entry name" value="GOLGIN-84"/>
    <property type="match status" value="1"/>
</dbReference>
<evidence type="ECO:0000256" key="2">
    <source>
        <dbReference type="ARBA" id="ARBA00022692"/>
    </source>
</evidence>
<proteinExistence type="predicted"/>
<evidence type="ECO:0000256" key="9">
    <source>
        <dbReference type="SAM" id="Phobius"/>
    </source>
</evidence>
<evidence type="ECO:0000256" key="8">
    <source>
        <dbReference type="SAM" id="MobiDB-lite"/>
    </source>
</evidence>
<evidence type="ECO:0000256" key="6">
    <source>
        <dbReference type="ARBA" id="ARBA00023136"/>
    </source>
</evidence>
<feature type="coiled-coil region" evidence="7">
    <location>
        <begin position="462"/>
        <end position="503"/>
    </location>
</feature>
<name>A0A0N0U516_9HYME</name>
<evidence type="ECO:0000313" key="11">
    <source>
        <dbReference type="Proteomes" id="UP000053105"/>
    </source>
</evidence>
<keyword evidence="4" id="KW-0333">Golgi apparatus</keyword>
<gene>
    <name evidence="10" type="ORF">WN51_14104</name>
</gene>
<feature type="coiled-coil region" evidence="7">
    <location>
        <begin position="234"/>
        <end position="429"/>
    </location>
</feature>
<feature type="transmembrane region" description="Helical" evidence="9">
    <location>
        <begin position="562"/>
        <end position="584"/>
    </location>
</feature>
<accession>A0A0N0U516</accession>
<comment type="subcellular location">
    <subcellularLocation>
        <location evidence="1">Golgi apparatus membrane</location>
        <topology evidence="1">Single-pass type IV membrane protein</topology>
    </subcellularLocation>
</comment>
<protein>
    <submittedName>
        <fullName evidence="10">Golgin subfamily A member 5</fullName>
    </submittedName>
</protein>
<dbReference type="STRING" id="166423.A0A0N0U516"/>
<dbReference type="OrthoDB" id="248903at2759"/>
<dbReference type="GO" id="GO:0000139">
    <property type="term" value="C:Golgi membrane"/>
    <property type="evidence" value="ECO:0007669"/>
    <property type="project" value="UniProtKB-SubCell"/>
</dbReference>
<dbReference type="Pfam" id="PF09787">
    <property type="entry name" value="Golgin_A5"/>
    <property type="match status" value="1"/>
</dbReference>
<keyword evidence="2 9" id="KW-0812">Transmembrane</keyword>
<keyword evidence="3 9" id="KW-1133">Transmembrane helix</keyword>
<dbReference type="GO" id="GO:0000301">
    <property type="term" value="P:retrograde transport, vesicle recycling within Golgi"/>
    <property type="evidence" value="ECO:0007669"/>
    <property type="project" value="TreeGrafter"/>
</dbReference>
<evidence type="ECO:0000256" key="1">
    <source>
        <dbReference type="ARBA" id="ARBA00004409"/>
    </source>
</evidence>
<dbReference type="PANTHER" id="PTHR13815:SF7">
    <property type="entry name" value="GOLGIN SUBFAMILY A MEMBER 5"/>
    <property type="match status" value="1"/>
</dbReference>
<dbReference type="InterPro" id="IPR019177">
    <property type="entry name" value="Golgin_subfamily_A_member_5"/>
</dbReference>
<feature type="region of interest" description="Disordered" evidence="8">
    <location>
        <begin position="106"/>
        <end position="145"/>
    </location>
</feature>
<dbReference type="GO" id="GO:0031985">
    <property type="term" value="C:Golgi cisterna"/>
    <property type="evidence" value="ECO:0007669"/>
    <property type="project" value="TreeGrafter"/>
</dbReference>
<dbReference type="Proteomes" id="UP000053105">
    <property type="component" value="Unassembled WGS sequence"/>
</dbReference>